<gene>
    <name evidence="1" type="ORF">EYF80_004225</name>
</gene>
<comment type="caution">
    <text evidence="1">The sequence shown here is derived from an EMBL/GenBank/DDBJ whole genome shotgun (WGS) entry which is preliminary data.</text>
</comment>
<evidence type="ECO:0000313" key="2">
    <source>
        <dbReference type="Proteomes" id="UP000314294"/>
    </source>
</evidence>
<dbReference type="AlphaFoldDB" id="A0A4Z2J821"/>
<sequence length="62" mass="7156">MSAQLVRVHAEVALLHSTQLLQFLVHDVHCLLHTLPLCHRHLAHTAEPTQRHIKLENDRQAK</sequence>
<proteinExistence type="predicted"/>
<keyword evidence="2" id="KW-1185">Reference proteome</keyword>
<name>A0A4Z2J821_9TELE</name>
<reference evidence="1 2" key="1">
    <citation type="submission" date="2019-03" db="EMBL/GenBank/DDBJ databases">
        <title>First draft genome of Liparis tanakae, snailfish: a comprehensive survey of snailfish specific genes.</title>
        <authorList>
            <person name="Kim W."/>
            <person name="Song I."/>
            <person name="Jeong J.-H."/>
            <person name="Kim D."/>
            <person name="Kim S."/>
            <person name="Ryu S."/>
            <person name="Song J.Y."/>
            <person name="Lee S.K."/>
        </authorList>
    </citation>
    <scope>NUCLEOTIDE SEQUENCE [LARGE SCALE GENOMIC DNA]</scope>
    <source>
        <tissue evidence="1">Muscle</tissue>
    </source>
</reference>
<protein>
    <submittedName>
        <fullName evidence="1">Uncharacterized protein</fullName>
    </submittedName>
</protein>
<accession>A0A4Z2J821</accession>
<organism evidence="1 2">
    <name type="scientific">Liparis tanakae</name>
    <name type="common">Tanaka's snailfish</name>
    <dbReference type="NCBI Taxonomy" id="230148"/>
    <lineage>
        <taxon>Eukaryota</taxon>
        <taxon>Metazoa</taxon>
        <taxon>Chordata</taxon>
        <taxon>Craniata</taxon>
        <taxon>Vertebrata</taxon>
        <taxon>Euteleostomi</taxon>
        <taxon>Actinopterygii</taxon>
        <taxon>Neopterygii</taxon>
        <taxon>Teleostei</taxon>
        <taxon>Neoteleostei</taxon>
        <taxon>Acanthomorphata</taxon>
        <taxon>Eupercaria</taxon>
        <taxon>Perciformes</taxon>
        <taxon>Cottioidei</taxon>
        <taxon>Cottales</taxon>
        <taxon>Liparidae</taxon>
        <taxon>Liparis</taxon>
    </lineage>
</organism>
<evidence type="ECO:0000313" key="1">
    <source>
        <dbReference type="EMBL" id="TNN85592.1"/>
    </source>
</evidence>
<dbReference type="Proteomes" id="UP000314294">
    <property type="component" value="Unassembled WGS sequence"/>
</dbReference>
<dbReference type="EMBL" id="SRLO01000020">
    <property type="protein sequence ID" value="TNN85592.1"/>
    <property type="molecule type" value="Genomic_DNA"/>
</dbReference>